<protein>
    <recommendedName>
        <fullName evidence="1">Endonuclease/exonuclease/phosphatase domain-containing protein</fullName>
    </recommendedName>
</protein>
<dbReference type="InterPro" id="IPR036691">
    <property type="entry name" value="Endo/exonu/phosph_ase_sf"/>
</dbReference>
<proteinExistence type="predicted"/>
<sequence length="104" mass="11786">MKLLSWNVRGLGQSRTVNRLKNMLRDVNPAVVFLIETKLQSARMEGIRKLCGYNNGIDVASIGRSGGLSMAWRTNSQIRVLSYSERHIDILFEEDADGVTWRCT</sequence>
<dbReference type="AlphaFoldDB" id="A0A9W7MMK6"/>
<dbReference type="PANTHER" id="PTHR35218">
    <property type="entry name" value="RNASE H DOMAIN-CONTAINING PROTEIN"/>
    <property type="match status" value="1"/>
</dbReference>
<organism evidence="2 3">
    <name type="scientific">Hibiscus trionum</name>
    <name type="common">Flower of an hour</name>
    <dbReference type="NCBI Taxonomy" id="183268"/>
    <lineage>
        <taxon>Eukaryota</taxon>
        <taxon>Viridiplantae</taxon>
        <taxon>Streptophyta</taxon>
        <taxon>Embryophyta</taxon>
        <taxon>Tracheophyta</taxon>
        <taxon>Spermatophyta</taxon>
        <taxon>Magnoliopsida</taxon>
        <taxon>eudicotyledons</taxon>
        <taxon>Gunneridae</taxon>
        <taxon>Pentapetalae</taxon>
        <taxon>rosids</taxon>
        <taxon>malvids</taxon>
        <taxon>Malvales</taxon>
        <taxon>Malvaceae</taxon>
        <taxon>Malvoideae</taxon>
        <taxon>Hibiscus</taxon>
    </lineage>
</organism>
<name>A0A9W7MMK6_HIBTR</name>
<evidence type="ECO:0000313" key="2">
    <source>
        <dbReference type="EMBL" id="GMJ06057.1"/>
    </source>
</evidence>
<keyword evidence="3" id="KW-1185">Reference proteome</keyword>
<evidence type="ECO:0000313" key="3">
    <source>
        <dbReference type="Proteomes" id="UP001165190"/>
    </source>
</evidence>
<dbReference type="OrthoDB" id="999895at2759"/>
<dbReference type="GO" id="GO:0003824">
    <property type="term" value="F:catalytic activity"/>
    <property type="evidence" value="ECO:0007669"/>
    <property type="project" value="InterPro"/>
</dbReference>
<dbReference type="Proteomes" id="UP001165190">
    <property type="component" value="Unassembled WGS sequence"/>
</dbReference>
<dbReference type="SUPFAM" id="SSF56219">
    <property type="entry name" value="DNase I-like"/>
    <property type="match status" value="1"/>
</dbReference>
<reference evidence="2" key="1">
    <citation type="submission" date="2023-05" db="EMBL/GenBank/DDBJ databases">
        <title>Genome and transcriptome analyses reveal genes involved in the formation of fine ridges on petal epidermal cells in Hibiscus trionum.</title>
        <authorList>
            <person name="Koshimizu S."/>
            <person name="Masuda S."/>
            <person name="Ishii T."/>
            <person name="Shirasu K."/>
            <person name="Hoshino A."/>
            <person name="Arita M."/>
        </authorList>
    </citation>
    <scope>NUCLEOTIDE SEQUENCE</scope>
    <source>
        <strain evidence="2">Hamamatsu line</strain>
    </source>
</reference>
<dbReference type="InterPro" id="IPR005135">
    <property type="entry name" value="Endo/exonuclease/phosphatase"/>
</dbReference>
<gene>
    <name evidence="2" type="ORF">HRI_004274900</name>
</gene>
<dbReference type="PANTHER" id="PTHR35218:SF9">
    <property type="entry name" value="ENDONUCLEASE_EXONUCLEASE_PHOSPHATASE DOMAIN-CONTAINING PROTEIN"/>
    <property type="match status" value="1"/>
</dbReference>
<accession>A0A9W7MMK6</accession>
<feature type="domain" description="Endonuclease/exonuclease/phosphatase" evidence="1">
    <location>
        <begin position="4"/>
        <end position="75"/>
    </location>
</feature>
<dbReference type="Pfam" id="PF03372">
    <property type="entry name" value="Exo_endo_phos"/>
    <property type="match status" value="1"/>
</dbReference>
<dbReference type="EMBL" id="BSYR01000045">
    <property type="protein sequence ID" value="GMJ06057.1"/>
    <property type="molecule type" value="Genomic_DNA"/>
</dbReference>
<dbReference type="Gene3D" id="3.60.10.10">
    <property type="entry name" value="Endonuclease/exonuclease/phosphatase"/>
    <property type="match status" value="1"/>
</dbReference>
<comment type="caution">
    <text evidence="2">The sequence shown here is derived from an EMBL/GenBank/DDBJ whole genome shotgun (WGS) entry which is preliminary data.</text>
</comment>
<evidence type="ECO:0000259" key="1">
    <source>
        <dbReference type="Pfam" id="PF03372"/>
    </source>
</evidence>